<proteinExistence type="predicted"/>
<organism evidence="2 3">
    <name type="scientific">Actinomadura craniellae</name>
    <dbReference type="NCBI Taxonomy" id="2231787"/>
    <lineage>
        <taxon>Bacteria</taxon>
        <taxon>Bacillati</taxon>
        <taxon>Actinomycetota</taxon>
        <taxon>Actinomycetes</taxon>
        <taxon>Streptosporangiales</taxon>
        <taxon>Thermomonosporaceae</taxon>
        <taxon>Actinomadura</taxon>
    </lineage>
</organism>
<evidence type="ECO:0000313" key="3">
    <source>
        <dbReference type="Proteomes" id="UP000251891"/>
    </source>
</evidence>
<gene>
    <name evidence="2" type="ORF">DPM19_23360</name>
</gene>
<dbReference type="EMBL" id="QLYX01000011">
    <property type="protein sequence ID" value="RAY12948.1"/>
    <property type="molecule type" value="Genomic_DNA"/>
</dbReference>
<name>A0A365H1N7_9ACTN</name>
<dbReference type="AlphaFoldDB" id="A0A365H1N7"/>
<protein>
    <submittedName>
        <fullName evidence="2">Uncharacterized protein</fullName>
    </submittedName>
</protein>
<feature type="compositionally biased region" description="Low complexity" evidence="1">
    <location>
        <begin position="135"/>
        <end position="146"/>
    </location>
</feature>
<comment type="caution">
    <text evidence="2">The sequence shown here is derived from an EMBL/GenBank/DDBJ whole genome shotgun (WGS) entry which is preliminary data.</text>
</comment>
<feature type="region of interest" description="Disordered" evidence="1">
    <location>
        <begin position="91"/>
        <end position="146"/>
    </location>
</feature>
<reference evidence="2 3" key="1">
    <citation type="submission" date="2018-06" db="EMBL/GenBank/DDBJ databases">
        <title>Actinomadura craniellae sp. nov. isolated from marine sponge Craniella sp.</title>
        <authorList>
            <person name="Li L."/>
            <person name="Xu Q.H."/>
            <person name="Lin H.W."/>
            <person name="Lu Y.H."/>
        </authorList>
    </citation>
    <scope>NUCLEOTIDE SEQUENCE [LARGE SCALE GENOMIC DNA]</scope>
    <source>
        <strain evidence="2 3">LHW63021</strain>
    </source>
</reference>
<feature type="compositionally biased region" description="Basic and acidic residues" evidence="1">
    <location>
        <begin position="102"/>
        <end position="123"/>
    </location>
</feature>
<keyword evidence="3" id="KW-1185">Reference proteome</keyword>
<dbReference type="Proteomes" id="UP000251891">
    <property type="component" value="Unassembled WGS sequence"/>
</dbReference>
<accession>A0A365H1N7</accession>
<evidence type="ECO:0000256" key="1">
    <source>
        <dbReference type="SAM" id="MobiDB-lite"/>
    </source>
</evidence>
<evidence type="ECO:0000313" key="2">
    <source>
        <dbReference type="EMBL" id="RAY12948.1"/>
    </source>
</evidence>
<sequence length="160" mass="17809">MRGDFVLGEFKWLRPGEASVMTGASVAALARWADKGLLTCFRMGTDKGGEGSGPRRYWRHEIDIIVVATIICQIDRPDSRFVEFVYRSAATTRGPTKPRKATPGDDRDSLPNELDNRYERWLRDLPAPPPKQVNARPAPGAGTRRAATTLIRRLTTGSRT</sequence>